<dbReference type="Gene3D" id="1.10.357.10">
    <property type="entry name" value="Tetracycline Repressor, domain 2"/>
    <property type="match status" value="1"/>
</dbReference>
<comment type="caution">
    <text evidence="4">The sequence shown here is derived from an EMBL/GenBank/DDBJ whole genome shotgun (WGS) entry which is preliminary data.</text>
</comment>
<evidence type="ECO:0000256" key="2">
    <source>
        <dbReference type="PROSITE-ProRule" id="PRU00335"/>
    </source>
</evidence>
<protein>
    <submittedName>
        <fullName evidence="4">TetR/AcrR family transcriptional regulator</fullName>
    </submittedName>
</protein>
<gene>
    <name evidence="4" type="ORF">E6C51_16035</name>
</gene>
<reference evidence="4 5" key="1">
    <citation type="submission" date="2019-04" db="EMBL/GenBank/DDBJ databases">
        <title>Rhizobium terrae sp. nov., isolated from a paddy soil.</title>
        <authorList>
            <person name="Lin S.-Y."/>
            <person name="Hameed A."/>
            <person name="Huang H.-I."/>
            <person name="Young C.-C."/>
        </authorList>
    </citation>
    <scope>NUCLEOTIDE SEQUENCE [LARGE SCALE GENOMIC DNA]</scope>
    <source>
        <strain evidence="4 5">CC-HIH110</strain>
    </source>
</reference>
<accession>A0A4V3W7P9</accession>
<dbReference type="InterPro" id="IPR009057">
    <property type="entry name" value="Homeodomain-like_sf"/>
</dbReference>
<feature type="domain" description="HTH tetR-type" evidence="3">
    <location>
        <begin position="18"/>
        <end position="78"/>
    </location>
</feature>
<organism evidence="4 5">
    <name type="scientific">Allorhizobium terrae</name>
    <dbReference type="NCBI Taxonomy" id="1848972"/>
    <lineage>
        <taxon>Bacteria</taxon>
        <taxon>Pseudomonadati</taxon>
        <taxon>Pseudomonadota</taxon>
        <taxon>Alphaproteobacteria</taxon>
        <taxon>Hyphomicrobiales</taxon>
        <taxon>Rhizobiaceae</taxon>
        <taxon>Rhizobium/Agrobacterium group</taxon>
        <taxon>Allorhizobium</taxon>
    </lineage>
</organism>
<dbReference type="Proteomes" id="UP000310754">
    <property type="component" value="Unassembled WGS sequence"/>
</dbReference>
<keyword evidence="1 2" id="KW-0238">DNA-binding</keyword>
<evidence type="ECO:0000259" key="3">
    <source>
        <dbReference type="PROSITE" id="PS50977"/>
    </source>
</evidence>
<evidence type="ECO:0000313" key="4">
    <source>
        <dbReference type="EMBL" id="THF48114.1"/>
    </source>
</evidence>
<proteinExistence type="predicted"/>
<dbReference type="EMBL" id="SSOA01000010">
    <property type="protein sequence ID" value="THF48114.1"/>
    <property type="molecule type" value="Genomic_DNA"/>
</dbReference>
<dbReference type="AlphaFoldDB" id="A0A4V3W7P9"/>
<sequence>MSDDSADSDMESAERAQTLTRSDWLALALETLVSAGIDRVKILIMAKQLGVARSSFYWHFQSSDELHKAMLDEWLQKNTGPIIERAMRPEPDIIRAVISVFECWFDDHLFDPKLDIAVRLWARRSSVVHTVVEQADAMRVDALTKMFLRYDYPPIEATVRARVIYFTQIGQYTLDSIEAPNIRFSYGPEYLHSFTGKRPDDRQIAELNTKIRQFYPDFQPAFSGLSGSS</sequence>
<evidence type="ECO:0000313" key="5">
    <source>
        <dbReference type="Proteomes" id="UP000310754"/>
    </source>
</evidence>
<dbReference type="InterPro" id="IPR001647">
    <property type="entry name" value="HTH_TetR"/>
</dbReference>
<dbReference type="SUPFAM" id="SSF46689">
    <property type="entry name" value="Homeodomain-like"/>
    <property type="match status" value="1"/>
</dbReference>
<dbReference type="Pfam" id="PF00440">
    <property type="entry name" value="TetR_N"/>
    <property type="match status" value="1"/>
</dbReference>
<name>A0A4V3W7P9_9HYPH</name>
<feature type="DNA-binding region" description="H-T-H motif" evidence="2">
    <location>
        <begin position="41"/>
        <end position="60"/>
    </location>
</feature>
<evidence type="ECO:0000256" key="1">
    <source>
        <dbReference type="ARBA" id="ARBA00023125"/>
    </source>
</evidence>
<dbReference type="PROSITE" id="PS50977">
    <property type="entry name" value="HTH_TETR_2"/>
    <property type="match status" value="1"/>
</dbReference>
<dbReference type="GO" id="GO:0003677">
    <property type="term" value="F:DNA binding"/>
    <property type="evidence" value="ECO:0007669"/>
    <property type="project" value="UniProtKB-UniRule"/>
</dbReference>
<keyword evidence="5" id="KW-1185">Reference proteome</keyword>